<dbReference type="SUPFAM" id="SSF48498">
    <property type="entry name" value="Tetracyclin repressor-like, C-terminal domain"/>
    <property type="match status" value="1"/>
</dbReference>
<dbReference type="EMBL" id="PTJC01000006">
    <property type="protein sequence ID" value="PPK85660.1"/>
    <property type="molecule type" value="Genomic_DNA"/>
</dbReference>
<dbReference type="Pfam" id="PF00440">
    <property type="entry name" value="TetR_N"/>
    <property type="match status" value="1"/>
</dbReference>
<evidence type="ECO:0000256" key="3">
    <source>
        <dbReference type="ARBA" id="ARBA00023163"/>
    </source>
</evidence>
<accession>A0A2S6I3C6</accession>
<sequence>MRVPRHYLCGSDRGFPVLLPFPVMARTKEFDEDTVLDKARDLFWERGYHATSIQDLEAYLGISRSSLYRFFGGKRELYDRTLARYQEENFQLLRRQLGHTKNLKADLTNLLLATARQYSPDCAALAKGCYLVNATTEMANACSRALDFVADNRERFVDIVVELLAAAQRRGELDPQADPKPLANYLFLCYNGLQVVVQTRVDRNDLVATVTHIVDALPWTDPA</sequence>
<dbReference type="PROSITE" id="PS50977">
    <property type="entry name" value="HTH_TETR_2"/>
    <property type="match status" value="1"/>
</dbReference>
<evidence type="ECO:0000313" key="7">
    <source>
        <dbReference type="Proteomes" id="UP000237662"/>
    </source>
</evidence>
<dbReference type="Pfam" id="PF16925">
    <property type="entry name" value="TetR_C_13"/>
    <property type="match status" value="1"/>
</dbReference>
<protein>
    <submittedName>
        <fullName evidence="6">TetR family transcriptional regulator</fullName>
    </submittedName>
</protein>
<dbReference type="Gene3D" id="1.10.10.60">
    <property type="entry name" value="Homeodomain-like"/>
    <property type="match status" value="1"/>
</dbReference>
<gene>
    <name evidence="6" type="ORF">CLV84_2563</name>
</gene>
<evidence type="ECO:0000256" key="2">
    <source>
        <dbReference type="ARBA" id="ARBA00023125"/>
    </source>
</evidence>
<evidence type="ECO:0000259" key="5">
    <source>
        <dbReference type="PROSITE" id="PS50977"/>
    </source>
</evidence>
<reference evidence="6 7" key="1">
    <citation type="submission" date="2018-02" db="EMBL/GenBank/DDBJ databases">
        <title>Genomic Encyclopedia of Archaeal and Bacterial Type Strains, Phase II (KMG-II): from individual species to whole genera.</title>
        <authorList>
            <person name="Goeker M."/>
        </authorList>
    </citation>
    <scope>NUCLEOTIDE SEQUENCE [LARGE SCALE GENOMIC DNA]</scope>
    <source>
        <strain evidence="6 7">DSM 29526</strain>
    </source>
</reference>
<dbReference type="OrthoDB" id="9795242at2"/>
<organism evidence="6 7">
    <name type="scientific">Neolewinella xylanilytica</name>
    <dbReference type="NCBI Taxonomy" id="1514080"/>
    <lineage>
        <taxon>Bacteria</taxon>
        <taxon>Pseudomonadati</taxon>
        <taxon>Bacteroidota</taxon>
        <taxon>Saprospiria</taxon>
        <taxon>Saprospirales</taxon>
        <taxon>Lewinellaceae</taxon>
        <taxon>Neolewinella</taxon>
    </lineage>
</organism>
<name>A0A2S6I3C6_9BACT</name>
<evidence type="ECO:0000256" key="1">
    <source>
        <dbReference type="ARBA" id="ARBA00023015"/>
    </source>
</evidence>
<feature type="domain" description="HTH tetR-type" evidence="5">
    <location>
        <begin position="29"/>
        <end position="89"/>
    </location>
</feature>
<keyword evidence="7" id="KW-1185">Reference proteome</keyword>
<dbReference type="GO" id="GO:0003677">
    <property type="term" value="F:DNA binding"/>
    <property type="evidence" value="ECO:0007669"/>
    <property type="project" value="UniProtKB-UniRule"/>
</dbReference>
<evidence type="ECO:0000256" key="4">
    <source>
        <dbReference type="PROSITE-ProRule" id="PRU00335"/>
    </source>
</evidence>
<dbReference type="InterPro" id="IPR036271">
    <property type="entry name" value="Tet_transcr_reg_TetR-rel_C_sf"/>
</dbReference>
<dbReference type="InterPro" id="IPR009057">
    <property type="entry name" value="Homeodomain-like_sf"/>
</dbReference>
<keyword evidence="2 4" id="KW-0238">DNA-binding</keyword>
<keyword evidence="3" id="KW-0804">Transcription</keyword>
<dbReference type="Proteomes" id="UP000237662">
    <property type="component" value="Unassembled WGS sequence"/>
</dbReference>
<comment type="caution">
    <text evidence="6">The sequence shown here is derived from an EMBL/GenBank/DDBJ whole genome shotgun (WGS) entry which is preliminary data.</text>
</comment>
<keyword evidence="1" id="KW-0805">Transcription regulation</keyword>
<dbReference type="Gene3D" id="1.10.357.10">
    <property type="entry name" value="Tetracycline Repressor, domain 2"/>
    <property type="match status" value="1"/>
</dbReference>
<dbReference type="InterPro" id="IPR001647">
    <property type="entry name" value="HTH_TetR"/>
</dbReference>
<proteinExistence type="predicted"/>
<dbReference type="PANTHER" id="PTHR47506">
    <property type="entry name" value="TRANSCRIPTIONAL REGULATORY PROTEIN"/>
    <property type="match status" value="1"/>
</dbReference>
<dbReference type="PRINTS" id="PR00455">
    <property type="entry name" value="HTHTETR"/>
</dbReference>
<evidence type="ECO:0000313" key="6">
    <source>
        <dbReference type="EMBL" id="PPK85660.1"/>
    </source>
</evidence>
<dbReference type="PANTHER" id="PTHR47506:SF1">
    <property type="entry name" value="HTH-TYPE TRANSCRIPTIONAL REGULATOR YJDC"/>
    <property type="match status" value="1"/>
</dbReference>
<dbReference type="InterPro" id="IPR011075">
    <property type="entry name" value="TetR_C"/>
</dbReference>
<dbReference type="AlphaFoldDB" id="A0A2S6I3C6"/>
<dbReference type="SUPFAM" id="SSF46689">
    <property type="entry name" value="Homeodomain-like"/>
    <property type="match status" value="1"/>
</dbReference>
<feature type="DNA-binding region" description="H-T-H motif" evidence="4">
    <location>
        <begin position="52"/>
        <end position="71"/>
    </location>
</feature>